<sequence length="95" mass="10383">MEGLPAGEWFVIRAPGTASSVWLSIREIAWVAVVKGGEEVWVSYKGRTVQTKVTGVYAEELLHEIREWNRQHPGEAILIGTYELGTGNSRGATGA</sequence>
<comment type="caution">
    <text evidence="1">The sequence shown here is derived from an EMBL/GenBank/DDBJ whole genome shotgun (WGS) entry which is preliminary data.</text>
</comment>
<name>A0A831X7S5_9BACT</name>
<dbReference type="AlphaFoldDB" id="A0A831X7S5"/>
<gene>
    <name evidence="1" type="ORF">ENP34_08645</name>
</gene>
<proteinExistence type="predicted"/>
<dbReference type="EMBL" id="DSIY01000206">
    <property type="protein sequence ID" value="HEG91497.1"/>
    <property type="molecule type" value="Genomic_DNA"/>
</dbReference>
<accession>A0A831X7S5</accession>
<protein>
    <submittedName>
        <fullName evidence="1">Uncharacterized protein</fullName>
    </submittedName>
</protein>
<evidence type="ECO:0000313" key="1">
    <source>
        <dbReference type="EMBL" id="HEG91497.1"/>
    </source>
</evidence>
<reference evidence="1" key="1">
    <citation type="journal article" date="2020" name="mSystems">
        <title>Genome- and Community-Level Interaction Insights into Carbon Utilization and Element Cycling Functions of Hydrothermarchaeota in Hydrothermal Sediment.</title>
        <authorList>
            <person name="Zhou Z."/>
            <person name="Liu Y."/>
            <person name="Xu W."/>
            <person name="Pan J."/>
            <person name="Luo Z.H."/>
            <person name="Li M."/>
        </authorList>
    </citation>
    <scope>NUCLEOTIDE SEQUENCE [LARGE SCALE GENOMIC DNA]</scope>
    <source>
        <strain evidence="1">SpSt-210</strain>
    </source>
</reference>
<organism evidence="1">
    <name type="scientific">Thermorudis peleae</name>
    <dbReference type="NCBI Taxonomy" id="1382356"/>
    <lineage>
        <taxon>Bacteria</taxon>
        <taxon>Pseudomonadati</taxon>
        <taxon>Thermomicrobiota</taxon>
        <taxon>Thermomicrobia</taxon>
        <taxon>Thermomicrobia incertae sedis</taxon>
        <taxon>Thermorudis</taxon>
    </lineage>
</organism>